<dbReference type="Proteomes" id="UP001497525">
    <property type="component" value="Unassembled WGS sequence"/>
</dbReference>
<evidence type="ECO:0000256" key="6">
    <source>
        <dbReference type="ARBA" id="ARBA00023242"/>
    </source>
</evidence>
<dbReference type="InterPro" id="IPR013641">
    <property type="entry name" value="KTI12/PSTK"/>
</dbReference>
<dbReference type="Pfam" id="PF00400">
    <property type="entry name" value="WD40"/>
    <property type="match status" value="3"/>
</dbReference>
<dbReference type="SUPFAM" id="SSF52540">
    <property type="entry name" value="P-loop containing nucleoside triphosphate hydrolases"/>
    <property type="match status" value="1"/>
</dbReference>
<accession>A0AAV2TWC5</accession>
<evidence type="ECO:0000256" key="3">
    <source>
        <dbReference type="ARBA" id="ARBA00022737"/>
    </source>
</evidence>
<evidence type="ECO:0000313" key="12">
    <source>
        <dbReference type="EMBL" id="CAL5141188.1"/>
    </source>
</evidence>
<dbReference type="GO" id="GO:0005524">
    <property type="term" value="F:ATP binding"/>
    <property type="evidence" value="ECO:0007669"/>
    <property type="project" value="UniProtKB-KW"/>
</dbReference>
<name>A0AAV2TWC5_CALDB</name>
<feature type="repeat" description="WD" evidence="9">
    <location>
        <begin position="445"/>
        <end position="487"/>
    </location>
</feature>
<evidence type="ECO:0000256" key="1">
    <source>
        <dbReference type="ARBA" id="ARBA00004123"/>
    </source>
</evidence>
<dbReference type="SUPFAM" id="SSF50978">
    <property type="entry name" value="WD40 repeat-like"/>
    <property type="match status" value="1"/>
</dbReference>
<evidence type="ECO:0000256" key="9">
    <source>
        <dbReference type="PROSITE-ProRule" id="PRU00221"/>
    </source>
</evidence>
<dbReference type="PRINTS" id="PR00320">
    <property type="entry name" value="GPROTEINBRPT"/>
</dbReference>
<feature type="compositionally biased region" description="Polar residues" evidence="10">
    <location>
        <begin position="26"/>
        <end position="56"/>
    </location>
</feature>
<comment type="subcellular location">
    <subcellularLocation>
        <location evidence="1">Nucleus</location>
    </subcellularLocation>
</comment>
<dbReference type="GO" id="GO:0005634">
    <property type="term" value="C:nucleus"/>
    <property type="evidence" value="ECO:0007669"/>
    <property type="project" value="UniProtKB-SubCell"/>
</dbReference>
<dbReference type="InterPro" id="IPR020472">
    <property type="entry name" value="WD40_PAC1"/>
</dbReference>
<dbReference type="InterPro" id="IPR012972">
    <property type="entry name" value="NLE"/>
</dbReference>
<keyword evidence="3" id="KW-0677">Repeat</keyword>
<sequence length="870" mass="96786">MSRIKVCMTTCGRPNCDFRIRGASEYPTSGSSSTHFSMDSQAGPRQNYSKCDSSSAPPEGLHRQLGIVGDRRFKFETAHDRHFGGKCIFEMSSFQSHNIPKRFSVPSAPISVAVSSTPDDLNKLLKELLKESGTKCDNIEFAFIIGEEFLLGILEDHLSDKQITAEIIEVEYCEKQKPPVYTREINQDDLISSVRRREQYILTGSYDGTVHAWSLNDDSPAFRLELKDKVKCVEWLTLGQSQATFVTGGFDQSAQLWVWDMKSGNVTCAAACRGHSETVMTIASQCPRSSTTEPLLFATGSWDCTIKLWSADPKPTDLTEETGGIAHIRKSTNTPTRVPRMTLAGHRETVTRVCWLQTTTKSTSESSNQSTSSKLISVSWDHTLRAWDCLTGSQEKGGTETRSVVSSHAFNDADAAPQGILTASSDNRVRIYDLRAQEALALVGFQGHAAWLTSVAWAPHRDNHFVTGSIDRSVRLWDTRNLKASLYDLMGHTDMVTNVDWAPAVDCPKSGGDTPQHYILSSSADAIGFHQPSTFLDNPPMPLLIVCGYPCSGKSSVVKHIVLNLQLRFPQFVVKVVPEPVPPSGQDFGDDVRKDIYADSKKERELRGQHKSEVERTLTLPIEDTKNQGNRALVVLMDAGNYIKGYRYELYCLAKSLKHQHCVIYCDTPLEKVIEWNARINRYPDTLLKDMISRFEAPQASQRWDRPLISLNPSLWPSADEINVDSVMNELTDLVFTPGGASVRPNRSTQLPVLCPTEFLQEIERTTQVVVDHILSCQSMSAQFVGLPPSLKPATGEKSNGPKSDVRLSLVDRQRKFTMGDLVRAKRRYIGLKRTKLPDSTTVPSALSVAEEFLRFLSVSDEGSNVFADS</sequence>
<evidence type="ECO:0000259" key="11">
    <source>
        <dbReference type="Pfam" id="PF08154"/>
    </source>
</evidence>
<evidence type="ECO:0000313" key="13">
    <source>
        <dbReference type="Proteomes" id="UP001497525"/>
    </source>
</evidence>
<dbReference type="Gene3D" id="2.130.10.10">
    <property type="entry name" value="YVTN repeat-like/Quinoprotein amine dehydrogenase"/>
    <property type="match status" value="2"/>
</dbReference>
<reference evidence="12" key="1">
    <citation type="submission" date="2024-06" db="EMBL/GenBank/DDBJ databases">
        <authorList>
            <person name="Liu X."/>
            <person name="Lenzi L."/>
            <person name="Haldenby T S."/>
            <person name="Uol C."/>
        </authorList>
    </citation>
    <scope>NUCLEOTIDE SEQUENCE</scope>
</reference>
<dbReference type="SMART" id="SM00320">
    <property type="entry name" value="WD40"/>
    <property type="match status" value="7"/>
</dbReference>
<feature type="region of interest" description="Disordered" evidence="10">
    <location>
        <begin position="26"/>
        <end position="61"/>
    </location>
</feature>
<organism evidence="12 13">
    <name type="scientific">Calicophoron daubneyi</name>
    <name type="common">Rumen fluke</name>
    <name type="synonym">Paramphistomum daubneyi</name>
    <dbReference type="NCBI Taxonomy" id="300641"/>
    <lineage>
        <taxon>Eukaryota</taxon>
        <taxon>Metazoa</taxon>
        <taxon>Spiralia</taxon>
        <taxon>Lophotrochozoa</taxon>
        <taxon>Platyhelminthes</taxon>
        <taxon>Trematoda</taxon>
        <taxon>Digenea</taxon>
        <taxon>Plagiorchiida</taxon>
        <taxon>Pronocephalata</taxon>
        <taxon>Paramphistomoidea</taxon>
        <taxon>Paramphistomidae</taxon>
        <taxon>Calicophoron</taxon>
    </lineage>
</organism>
<evidence type="ECO:0000256" key="8">
    <source>
        <dbReference type="ARBA" id="ARBA00026170"/>
    </source>
</evidence>
<evidence type="ECO:0000256" key="10">
    <source>
        <dbReference type="SAM" id="MobiDB-lite"/>
    </source>
</evidence>
<protein>
    <recommendedName>
        <fullName evidence="8">Protein KTI12 homolog</fullName>
    </recommendedName>
</protein>
<keyword evidence="5" id="KW-0067">ATP-binding</keyword>
<proteinExistence type="inferred from homology"/>
<dbReference type="EMBL" id="CAXLJL010000822">
    <property type="protein sequence ID" value="CAL5141188.1"/>
    <property type="molecule type" value="Genomic_DNA"/>
</dbReference>
<evidence type="ECO:0000256" key="7">
    <source>
        <dbReference type="ARBA" id="ARBA00025768"/>
    </source>
</evidence>
<keyword evidence="6" id="KW-0539">Nucleus</keyword>
<dbReference type="PANTHER" id="PTHR12435">
    <property type="match status" value="1"/>
</dbReference>
<dbReference type="PROSITE" id="PS50294">
    <property type="entry name" value="WD_REPEATS_REGION"/>
    <property type="match status" value="1"/>
</dbReference>
<dbReference type="Pfam" id="PF08154">
    <property type="entry name" value="NLE"/>
    <property type="match status" value="1"/>
</dbReference>
<dbReference type="AlphaFoldDB" id="A0AAV2TWC5"/>
<comment type="similarity">
    <text evidence="7">Belongs to the KTI12 family.</text>
</comment>
<keyword evidence="4" id="KW-0547">Nucleotide-binding</keyword>
<dbReference type="InterPro" id="IPR027417">
    <property type="entry name" value="P-loop_NTPase"/>
</dbReference>
<dbReference type="Pfam" id="PF08433">
    <property type="entry name" value="KTI12"/>
    <property type="match status" value="1"/>
</dbReference>
<evidence type="ECO:0000256" key="2">
    <source>
        <dbReference type="ARBA" id="ARBA00022574"/>
    </source>
</evidence>
<evidence type="ECO:0000256" key="4">
    <source>
        <dbReference type="ARBA" id="ARBA00022741"/>
    </source>
</evidence>
<dbReference type="InterPro" id="IPR001680">
    <property type="entry name" value="WD40_rpt"/>
</dbReference>
<gene>
    <name evidence="12" type="ORF">CDAUBV1_LOCUS16451</name>
</gene>
<keyword evidence="2 9" id="KW-0853">WD repeat</keyword>
<feature type="domain" description="NLE" evidence="11">
    <location>
        <begin position="101"/>
        <end position="158"/>
    </location>
</feature>
<dbReference type="InterPro" id="IPR015943">
    <property type="entry name" value="WD40/YVTN_repeat-like_dom_sf"/>
</dbReference>
<dbReference type="InterPro" id="IPR036322">
    <property type="entry name" value="WD40_repeat_dom_sf"/>
</dbReference>
<comment type="caution">
    <text evidence="12">The sequence shown here is derived from an EMBL/GenBank/DDBJ whole genome shotgun (WGS) entry which is preliminary data.</text>
</comment>
<dbReference type="PROSITE" id="PS50082">
    <property type="entry name" value="WD_REPEATS_2"/>
    <property type="match status" value="1"/>
</dbReference>
<dbReference type="Gene3D" id="3.40.50.300">
    <property type="entry name" value="P-loop containing nucleotide triphosphate hydrolases"/>
    <property type="match status" value="1"/>
</dbReference>
<evidence type="ECO:0000256" key="5">
    <source>
        <dbReference type="ARBA" id="ARBA00022840"/>
    </source>
</evidence>